<evidence type="ECO:0000256" key="6">
    <source>
        <dbReference type="SAM" id="MobiDB-lite"/>
    </source>
</evidence>
<dbReference type="NCBIfam" id="TIGR02229">
    <property type="entry name" value="caa3_sub_IV"/>
    <property type="match status" value="1"/>
</dbReference>
<sequence length="124" mass="13350">MNGLGENLPQDGAAIWRRNLPIWAVLVGLVVATLLLAYVPLGRWNTPISLGIGAAKAVLIAVCFMNLRRPDPLLRLTGSASLLWIAFLFALTLADVLTRAPTTQPGTVEPRTEPAVPNPDARLF</sequence>
<comment type="subcellular location">
    <subcellularLocation>
        <location evidence="1">Cell membrane</location>
        <topology evidence="1">Multi-pass membrane protein</topology>
    </subcellularLocation>
</comment>
<dbReference type="Proteomes" id="UP000317078">
    <property type="component" value="Unassembled WGS sequence"/>
</dbReference>
<keyword evidence="3 7" id="KW-0812">Transmembrane</keyword>
<dbReference type="OrthoDB" id="7274139at2"/>
<gene>
    <name evidence="8" type="ORF">EAH89_17840</name>
</gene>
<keyword evidence="5 7" id="KW-0472">Membrane</keyword>
<evidence type="ECO:0000256" key="2">
    <source>
        <dbReference type="ARBA" id="ARBA00022475"/>
    </source>
</evidence>
<dbReference type="RefSeq" id="WP_140885077.1">
    <property type="nucleotide sequence ID" value="NZ_RCZP01000019.1"/>
</dbReference>
<organism evidence="8 9">
    <name type="scientific">Muricoccus nepalensis</name>
    <dbReference type="NCBI Taxonomy" id="1854500"/>
    <lineage>
        <taxon>Bacteria</taxon>
        <taxon>Pseudomonadati</taxon>
        <taxon>Pseudomonadota</taxon>
        <taxon>Alphaproteobacteria</taxon>
        <taxon>Acetobacterales</taxon>
        <taxon>Roseomonadaceae</taxon>
        <taxon>Muricoccus</taxon>
    </lineage>
</organism>
<keyword evidence="2" id="KW-1003">Cell membrane</keyword>
<evidence type="ECO:0000256" key="7">
    <source>
        <dbReference type="SAM" id="Phobius"/>
    </source>
</evidence>
<feature type="transmembrane region" description="Helical" evidence="7">
    <location>
        <begin position="20"/>
        <end position="41"/>
    </location>
</feature>
<evidence type="ECO:0000256" key="5">
    <source>
        <dbReference type="ARBA" id="ARBA00023136"/>
    </source>
</evidence>
<keyword evidence="4 7" id="KW-1133">Transmembrane helix</keyword>
<feature type="region of interest" description="Disordered" evidence="6">
    <location>
        <begin position="102"/>
        <end position="124"/>
    </location>
</feature>
<evidence type="ECO:0000256" key="3">
    <source>
        <dbReference type="ARBA" id="ARBA00022692"/>
    </source>
</evidence>
<feature type="transmembrane region" description="Helical" evidence="7">
    <location>
        <begin position="48"/>
        <end position="67"/>
    </location>
</feature>
<dbReference type="AlphaFoldDB" id="A0A502FW63"/>
<dbReference type="EMBL" id="RCZP01000019">
    <property type="protein sequence ID" value="TPG53173.1"/>
    <property type="molecule type" value="Genomic_DNA"/>
</dbReference>
<evidence type="ECO:0000256" key="1">
    <source>
        <dbReference type="ARBA" id="ARBA00004651"/>
    </source>
</evidence>
<proteinExistence type="predicted"/>
<dbReference type="GO" id="GO:0005886">
    <property type="term" value="C:plasma membrane"/>
    <property type="evidence" value="ECO:0007669"/>
    <property type="project" value="UniProtKB-SubCell"/>
</dbReference>
<dbReference type="Pfam" id="PF03626">
    <property type="entry name" value="COX4_pro"/>
    <property type="match status" value="1"/>
</dbReference>
<evidence type="ECO:0000313" key="8">
    <source>
        <dbReference type="EMBL" id="TPG53173.1"/>
    </source>
</evidence>
<comment type="caution">
    <text evidence="8">The sequence shown here is derived from an EMBL/GenBank/DDBJ whole genome shotgun (WGS) entry which is preliminary data.</text>
</comment>
<evidence type="ECO:0000313" key="9">
    <source>
        <dbReference type="Proteomes" id="UP000317078"/>
    </source>
</evidence>
<protein>
    <submittedName>
        <fullName evidence="8">Oxidase</fullName>
    </submittedName>
</protein>
<name>A0A502FW63_9PROT</name>
<accession>A0A502FW63</accession>
<keyword evidence="9" id="KW-1185">Reference proteome</keyword>
<dbReference type="InterPro" id="IPR011743">
    <property type="entry name" value="Caa3_sub_IV"/>
</dbReference>
<evidence type="ECO:0000256" key="4">
    <source>
        <dbReference type="ARBA" id="ARBA00022989"/>
    </source>
</evidence>
<feature type="transmembrane region" description="Helical" evidence="7">
    <location>
        <begin position="73"/>
        <end position="94"/>
    </location>
</feature>
<dbReference type="InterPro" id="IPR005171">
    <property type="entry name" value="Cyt_c_oxidase_su4_prok"/>
</dbReference>
<reference evidence="8 9" key="1">
    <citation type="journal article" date="2019" name="Environ. Microbiol.">
        <title>Species interactions and distinct microbial communities in high Arctic permafrost affected cryosols are associated with the CH4 and CO2 gas fluxes.</title>
        <authorList>
            <person name="Altshuler I."/>
            <person name="Hamel J."/>
            <person name="Turney S."/>
            <person name="Magnuson E."/>
            <person name="Levesque R."/>
            <person name="Greer C."/>
            <person name="Whyte L.G."/>
        </authorList>
    </citation>
    <scope>NUCLEOTIDE SEQUENCE [LARGE SCALE GENOMIC DNA]</scope>
    <source>
        <strain evidence="8 9">S9.3B</strain>
    </source>
</reference>